<protein>
    <submittedName>
        <fullName evidence="9">Protease modulator HflK</fullName>
    </submittedName>
</protein>
<dbReference type="InterPro" id="IPR001107">
    <property type="entry name" value="Band_7"/>
</dbReference>
<dbReference type="InterPro" id="IPR036013">
    <property type="entry name" value="Band_7/SPFH_dom_sf"/>
</dbReference>
<dbReference type="SMART" id="SM00244">
    <property type="entry name" value="PHB"/>
    <property type="match status" value="1"/>
</dbReference>
<reference evidence="9 10" key="1">
    <citation type="submission" date="2017-08" db="EMBL/GenBank/DDBJ databases">
        <title>Infants hospitalized years apart are colonized by the same room-sourced microbial strains.</title>
        <authorList>
            <person name="Brooks B."/>
            <person name="Olm M.R."/>
            <person name="Firek B.A."/>
            <person name="Baker R."/>
            <person name="Thomas B.C."/>
            <person name="Morowitz M.J."/>
            <person name="Banfield J.F."/>
        </authorList>
    </citation>
    <scope>NUCLEOTIDE SEQUENCE [LARGE SCALE GENOMIC DNA]</scope>
    <source>
        <strain evidence="9">S2_005_002_R2_33</strain>
    </source>
</reference>
<comment type="subcellular location">
    <subcellularLocation>
        <location evidence="1">Membrane</location>
        <topology evidence="1">Single-pass membrane protein</topology>
    </subcellularLocation>
</comment>
<dbReference type="PANTHER" id="PTHR43327">
    <property type="entry name" value="STOMATIN-LIKE PROTEIN 2, MITOCHONDRIAL"/>
    <property type="match status" value="1"/>
</dbReference>
<keyword evidence="3 7" id="KW-0812">Transmembrane</keyword>
<dbReference type="AlphaFoldDB" id="A0A2W5QHG9"/>
<dbReference type="PANTHER" id="PTHR43327:SF2">
    <property type="entry name" value="MODULATOR OF FTSH PROTEASE HFLK"/>
    <property type="match status" value="1"/>
</dbReference>
<feature type="compositionally biased region" description="Basic and acidic residues" evidence="6">
    <location>
        <begin position="84"/>
        <end position="97"/>
    </location>
</feature>
<feature type="compositionally biased region" description="Gly residues" evidence="6">
    <location>
        <begin position="98"/>
        <end position="112"/>
    </location>
</feature>
<evidence type="ECO:0000256" key="7">
    <source>
        <dbReference type="SAM" id="Phobius"/>
    </source>
</evidence>
<keyword evidence="9" id="KW-0378">Hydrolase</keyword>
<evidence type="ECO:0000259" key="8">
    <source>
        <dbReference type="SMART" id="SM00244"/>
    </source>
</evidence>
<feature type="compositionally biased region" description="Gly residues" evidence="6">
    <location>
        <begin position="8"/>
        <end position="41"/>
    </location>
</feature>
<dbReference type="GO" id="GO:0006508">
    <property type="term" value="P:proteolysis"/>
    <property type="evidence" value="ECO:0007669"/>
    <property type="project" value="UniProtKB-KW"/>
</dbReference>
<feature type="transmembrane region" description="Helical" evidence="7">
    <location>
        <begin position="124"/>
        <end position="146"/>
    </location>
</feature>
<dbReference type="InterPro" id="IPR050710">
    <property type="entry name" value="Band7/mec-2_domain"/>
</dbReference>
<gene>
    <name evidence="9" type="ORF">DI555_03350</name>
</gene>
<dbReference type="Proteomes" id="UP000249082">
    <property type="component" value="Unassembled WGS sequence"/>
</dbReference>
<dbReference type="Gene3D" id="3.30.479.30">
    <property type="entry name" value="Band 7 domain"/>
    <property type="match status" value="1"/>
</dbReference>
<keyword evidence="4 7" id="KW-1133">Transmembrane helix</keyword>
<evidence type="ECO:0000313" key="9">
    <source>
        <dbReference type="EMBL" id="PZQ57157.1"/>
    </source>
</evidence>
<dbReference type="SUPFAM" id="SSF117892">
    <property type="entry name" value="Band 7/SPFH domain"/>
    <property type="match status" value="1"/>
</dbReference>
<dbReference type="Pfam" id="PF01145">
    <property type="entry name" value="Band_7"/>
    <property type="match status" value="1"/>
</dbReference>
<evidence type="ECO:0000256" key="4">
    <source>
        <dbReference type="ARBA" id="ARBA00022989"/>
    </source>
</evidence>
<organism evidence="9 10">
    <name type="scientific">Novosphingobium pentaromativorans</name>
    <dbReference type="NCBI Taxonomy" id="205844"/>
    <lineage>
        <taxon>Bacteria</taxon>
        <taxon>Pseudomonadati</taxon>
        <taxon>Pseudomonadota</taxon>
        <taxon>Alphaproteobacteria</taxon>
        <taxon>Sphingomonadales</taxon>
        <taxon>Sphingomonadaceae</taxon>
        <taxon>Novosphingobium</taxon>
    </lineage>
</organism>
<evidence type="ECO:0000313" key="10">
    <source>
        <dbReference type="Proteomes" id="UP000249082"/>
    </source>
</evidence>
<keyword evidence="5 7" id="KW-0472">Membrane</keyword>
<dbReference type="EMBL" id="QFPX01000002">
    <property type="protein sequence ID" value="PZQ57157.1"/>
    <property type="molecule type" value="Genomic_DNA"/>
</dbReference>
<dbReference type="GO" id="GO:0008233">
    <property type="term" value="F:peptidase activity"/>
    <property type="evidence" value="ECO:0007669"/>
    <property type="project" value="UniProtKB-KW"/>
</dbReference>
<proteinExistence type="inferred from homology"/>
<name>A0A2W5QHG9_9SPHN</name>
<evidence type="ECO:0000256" key="1">
    <source>
        <dbReference type="ARBA" id="ARBA00004167"/>
    </source>
</evidence>
<evidence type="ECO:0000256" key="6">
    <source>
        <dbReference type="SAM" id="MobiDB-lite"/>
    </source>
</evidence>
<dbReference type="CDD" id="cd03404">
    <property type="entry name" value="SPFH_HflK"/>
    <property type="match status" value="1"/>
</dbReference>
<comment type="caution">
    <text evidence="9">The sequence shown here is derived from an EMBL/GenBank/DDBJ whole genome shotgun (WGS) entry which is preliminary data.</text>
</comment>
<evidence type="ECO:0000256" key="3">
    <source>
        <dbReference type="ARBA" id="ARBA00022692"/>
    </source>
</evidence>
<keyword evidence="9" id="KW-0645">Protease</keyword>
<evidence type="ECO:0000256" key="2">
    <source>
        <dbReference type="ARBA" id="ARBA00006971"/>
    </source>
</evidence>
<accession>A0A2W5QHG9</accession>
<evidence type="ECO:0000256" key="5">
    <source>
        <dbReference type="ARBA" id="ARBA00023136"/>
    </source>
</evidence>
<feature type="region of interest" description="Disordered" evidence="6">
    <location>
        <begin position="1"/>
        <end position="117"/>
    </location>
</feature>
<dbReference type="GO" id="GO:0016020">
    <property type="term" value="C:membrane"/>
    <property type="evidence" value="ECO:0007669"/>
    <property type="project" value="UniProtKB-SubCell"/>
</dbReference>
<sequence>MSGRQSPWGGGGNSGDGSGGEPEQGPEQGGDSGNSETGGFGDETPKGESAEPKPSDRPADKPADRKGPRNPWLPSGDGPPRRSAGLDDIFRPREPRRGGGGGGGGFGPGGGFPNIPRRADGKSWLPLGIGVAVVALLAISSVHMLGPKDQGIVTRLGGYSRTIDSGLSLTMPWPFEAVDVKDVRSFNVYSIPDGEGEKLMLTSDKNLVDLSYLVRWNIKNLKDYTYRLADPDETVREVAEAAMRASIAQISLNDALSGAGRAVVEQDVRDRTQRILDYYHAGVAIQGVEIKKADPPAKTREAFDQVNVAQQEADRDRSKARAWAQQTMARAQGAAASFDKVYEQYKLAPEVTRRRMYYETMESVLRDNDVVVSDSKNMTSYLPLPEVKRRAPASEETVVTVPAGSVPAAPAAKGGQ</sequence>
<feature type="compositionally biased region" description="Basic and acidic residues" evidence="6">
    <location>
        <begin position="43"/>
        <end position="67"/>
    </location>
</feature>
<feature type="domain" description="Band 7" evidence="8">
    <location>
        <begin position="140"/>
        <end position="307"/>
    </location>
</feature>
<dbReference type="InterPro" id="IPR010201">
    <property type="entry name" value="HflK"/>
</dbReference>
<comment type="similarity">
    <text evidence="2">Belongs to the band 7/mec-2 family. HflK subfamily.</text>
</comment>